<keyword evidence="3" id="KW-1185">Reference proteome</keyword>
<accession>A0A6A6YZ92</accession>
<protein>
    <recommendedName>
        <fullName evidence="5">WD40 repeat-like protein</fullName>
    </recommendedName>
</protein>
<gene>
    <name evidence="2 4" type="ORF">BDZ99DRAFT_224201</name>
</gene>
<dbReference type="Gene3D" id="2.130.10.10">
    <property type="entry name" value="YVTN repeat-like/Quinoprotein amine dehydrogenase"/>
    <property type="match status" value="1"/>
</dbReference>
<dbReference type="InterPro" id="IPR015943">
    <property type="entry name" value="WD40/YVTN_repeat-like_dom_sf"/>
</dbReference>
<dbReference type="GeneID" id="54454350"/>
<sequence>MKFQVSNFGRATQLSYELPHRIHDAKIYPVKAPNGSTVIIYAHENGVRIIWRGGRPLKQIAPPKEQPKPAKVNGTGKDVIMIESDEDEPPQKAASQALPTETEFEEEEEELDPEAPYPTFIQQIDLALNVEVLHIAVPKIPAVTPIRPADSMPLIFSDKIVFAVACVDYDVRIITLPLSPPSHATKTSPTTKNKSKWGEQIIDIKNGHQSIPTGISMTWTSTSQKDLVDDWVEDMDMDDNDEEESTPRVRPSRRRSRTRSGSRAGDDTEKWSLLIASHSVERGGILRIWRFPVAPGGIVVKPPVMPYRTEYLTSPAERIAFSSAQYPKRRHSQLLVVDPTGTVRVYDPLALSQKRSRSSRQEDTETGAWLASFSTTFEVPKNYSPTVPGLAHRKRILDASWASDGRSIVALLADGEWGIWDFDKSGPKPPADPSTFSLRGFIGTSSAHSATSSSLKSRNTRSSLAPMTPNTRRTKEESLFQGSTSSQPSVLRGGITIEALHSTTGGAPEESVIMWYGLDTYRIPNFGQFWSRSAAGGGGSLFGPGLAKVQGLNLLGEAVTTIQQFDTTTTAARMAIPRDILVVAEHRLIIQTSTTAPTGALGSIFSDRERDEYELTLKSDQSKLSSRELDVGGMDRLLDSMEFEQPRGTGGSLVLGNPRKVLFAS</sequence>
<dbReference type="RefSeq" id="XP_033580727.1">
    <property type="nucleotide sequence ID" value="XM_033713457.1"/>
</dbReference>
<feature type="region of interest" description="Disordered" evidence="1">
    <location>
        <begin position="237"/>
        <end position="267"/>
    </location>
</feature>
<evidence type="ECO:0000313" key="3">
    <source>
        <dbReference type="Proteomes" id="UP000504636"/>
    </source>
</evidence>
<dbReference type="SUPFAM" id="SSF50978">
    <property type="entry name" value="WD40 repeat-like"/>
    <property type="match status" value="1"/>
</dbReference>
<evidence type="ECO:0000313" key="2">
    <source>
        <dbReference type="EMBL" id="KAF2813763.1"/>
    </source>
</evidence>
<evidence type="ECO:0000256" key="1">
    <source>
        <dbReference type="SAM" id="MobiDB-lite"/>
    </source>
</evidence>
<proteinExistence type="predicted"/>
<feature type="region of interest" description="Disordered" evidence="1">
    <location>
        <begin position="446"/>
        <end position="488"/>
    </location>
</feature>
<dbReference type="InterPro" id="IPR036322">
    <property type="entry name" value="WD40_repeat_dom_sf"/>
</dbReference>
<dbReference type="AlphaFoldDB" id="A0A6A6YZ92"/>
<evidence type="ECO:0008006" key="5">
    <source>
        <dbReference type="Google" id="ProtNLM"/>
    </source>
</evidence>
<dbReference type="OrthoDB" id="5323870at2759"/>
<feature type="compositionally biased region" description="Basic residues" evidence="1">
    <location>
        <begin position="250"/>
        <end position="260"/>
    </location>
</feature>
<reference evidence="2 4" key="1">
    <citation type="journal article" date="2020" name="Stud. Mycol.">
        <title>101 Dothideomycetes genomes: a test case for predicting lifestyles and emergence of pathogens.</title>
        <authorList>
            <person name="Haridas S."/>
            <person name="Albert R."/>
            <person name="Binder M."/>
            <person name="Bloem J."/>
            <person name="Labutti K."/>
            <person name="Salamov A."/>
            <person name="Andreopoulos B."/>
            <person name="Baker S."/>
            <person name="Barry K."/>
            <person name="Bills G."/>
            <person name="Bluhm B."/>
            <person name="Cannon C."/>
            <person name="Castanera R."/>
            <person name="Culley D."/>
            <person name="Daum C."/>
            <person name="Ezra D."/>
            <person name="Gonzalez J."/>
            <person name="Henrissat B."/>
            <person name="Kuo A."/>
            <person name="Liang C."/>
            <person name="Lipzen A."/>
            <person name="Lutzoni F."/>
            <person name="Magnuson J."/>
            <person name="Mondo S."/>
            <person name="Nolan M."/>
            <person name="Ohm R."/>
            <person name="Pangilinan J."/>
            <person name="Park H.-J."/>
            <person name="Ramirez L."/>
            <person name="Alfaro M."/>
            <person name="Sun H."/>
            <person name="Tritt A."/>
            <person name="Yoshinaga Y."/>
            <person name="Zwiers L.-H."/>
            <person name="Turgeon B."/>
            <person name="Goodwin S."/>
            <person name="Spatafora J."/>
            <person name="Crous P."/>
            <person name="Grigoriev I."/>
        </authorList>
    </citation>
    <scope>NUCLEOTIDE SEQUENCE</scope>
    <source>
        <strain evidence="2 4">CBS 304.34</strain>
    </source>
</reference>
<dbReference type="Proteomes" id="UP000504636">
    <property type="component" value="Unplaced"/>
</dbReference>
<reference evidence="4" key="2">
    <citation type="submission" date="2020-04" db="EMBL/GenBank/DDBJ databases">
        <authorList>
            <consortium name="NCBI Genome Project"/>
        </authorList>
    </citation>
    <scope>NUCLEOTIDE SEQUENCE</scope>
    <source>
        <strain evidence="4">CBS 304.34</strain>
    </source>
</reference>
<name>A0A6A6YZ92_9PEZI</name>
<evidence type="ECO:0000313" key="4">
    <source>
        <dbReference type="RefSeq" id="XP_033580727.1"/>
    </source>
</evidence>
<reference evidence="4" key="3">
    <citation type="submission" date="2025-04" db="UniProtKB">
        <authorList>
            <consortium name="RefSeq"/>
        </authorList>
    </citation>
    <scope>IDENTIFICATION</scope>
    <source>
        <strain evidence="4">CBS 304.34</strain>
    </source>
</reference>
<feature type="region of interest" description="Disordered" evidence="1">
    <location>
        <begin position="84"/>
        <end position="110"/>
    </location>
</feature>
<feature type="compositionally biased region" description="Low complexity" evidence="1">
    <location>
        <begin position="446"/>
        <end position="464"/>
    </location>
</feature>
<dbReference type="EMBL" id="MU003695">
    <property type="protein sequence ID" value="KAF2813763.1"/>
    <property type="molecule type" value="Genomic_DNA"/>
</dbReference>
<organism evidence="2">
    <name type="scientific">Mytilinidion resinicola</name>
    <dbReference type="NCBI Taxonomy" id="574789"/>
    <lineage>
        <taxon>Eukaryota</taxon>
        <taxon>Fungi</taxon>
        <taxon>Dikarya</taxon>
        <taxon>Ascomycota</taxon>
        <taxon>Pezizomycotina</taxon>
        <taxon>Dothideomycetes</taxon>
        <taxon>Pleosporomycetidae</taxon>
        <taxon>Mytilinidiales</taxon>
        <taxon>Mytilinidiaceae</taxon>
        <taxon>Mytilinidion</taxon>
    </lineage>
</organism>